<comment type="caution">
    <text evidence="1">The sequence shown here is derived from an EMBL/GenBank/DDBJ whole genome shotgun (WGS) entry which is preliminary data.</text>
</comment>
<sequence length="70" mass="7708">MSNDPPHTTTQTLSASLFHPVKDHWYCQCLVHGAQRALVHGELFSTVSLQAEILYTPLTTDSMQGALITP</sequence>
<keyword evidence="2" id="KW-1185">Reference proteome</keyword>
<dbReference type="EMBL" id="VSRR010127110">
    <property type="protein sequence ID" value="MPD01431.1"/>
    <property type="molecule type" value="Genomic_DNA"/>
</dbReference>
<dbReference type="Proteomes" id="UP000324222">
    <property type="component" value="Unassembled WGS sequence"/>
</dbReference>
<evidence type="ECO:0000313" key="1">
    <source>
        <dbReference type="EMBL" id="MPD01431.1"/>
    </source>
</evidence>
<protein>
    <submittedName>
        <fullName evidence="1">Uncharacterized protein</fullName>
    </submittedName>
</protein>
<accession>A0A5B7JX08</accession>
<evidence type="ECO:0000313" key="2">
    <source>
        <dbReference type="Proteomes" id="UP000324222"/>
    </source>
</evidence>
<organism evidence="1 2">
    <name type="scientific">Portunus trituberculatus</name>
    <name type="common">Swimming crab</name>
    <name type="synonym">Neptunus trituberculatus</name>
    <dbReference type="NCBI Taxonomy" id="210409"/>
    <lineage>
        <taxon>Eukaryota</taxon>
        <taxon>Metazoa</taxon>
        <taxon>Ecdysozoa</taxon>
        <taxon>Arthropoda</taxon>
        <taxon>Crustacea</taxon>
        <taxon>Multicrustacea</taxon>
        <taxon>Malacostraca</taxon>
        <taxon>Eumalacostraca</taxon>
        <taxon>Eucarida</taxon>
        <taxon>Decapoda</taxon>
        <taxon>Pleocyemata</taxon>
        <taxon>Brachyura</taxon>
        <taxon>Eubrachyura</taxon>
        <taxon>Portunoidea</taxon>
        <taxon>Portunidae</taxon>
        <taxon>Portuninae</taxon>
        <taxon>Portunus</taxon>
    </lineage>
</organism>
<reference evidence="1 2" key="1">
    <citation type="submission" date="2019-05" db="EMBL/GenBank/DDBJ databases">
        <title>Another draft genome of Portunus trituberculatus and its Hox gene families provides insights of decapod evolution.</title>
        <authorList>
            <person name="Jeong J.-H."/>
            <person name="Song I."/>
            <person name="Kim S."/>
            <person name="Choi T."/>
            <person name="Kim D."/>
            <person name="Ryu S."/>
            <person name="Kim W."/>
        </authorList>
    </citation>
    <scope>NUCLEOTIDE SEQUENCE [LARGE SCALE GENOMIC DNA]</scope>
    <source>
        <tissue evidence="1">Muscle</tissue>
    </source>
</reference>
<dbReference type="AlphaFoldDB" id="A0A5B7JX08"/>
<gene>
    <name evidence="1" type="ORF">E2C01_096958</name>
</gene>
<name>A0A5B7JX08_PORTR</name>
<proteinExistence type="predicted"/>